<name>A7H5B2_CAMJD</name>
<evidence type="ECO:0000313" key="2">
    <source>
        <dbReference type="EMBL" id="ABS44111.1"/>
    </source>
</evidence>
<protein>
    <submittedName>
        <fullName evidence="2">Uncharacterized protein</fullName>
    </submittedName>
</protein>
<dbReference type="EMBL" id="CP000768">
    <property type="protein sequence ID" value="ABS44111.1"/>
    <property type="molecule type" value="Genomic_DNA"/>
</dbReference>
<proteinExistence type="predicted"/>
<evidence type="ECO:0000313" key="3">
    <source>
        <dbReference type="Proteomes" id="UP000002302"/>
    </source>
</evidence>
<dbReference type="Proteomes" id="UP000002302">
    <property type="component" value="Chromosome"/>
</dbReference>
<keyword evidence="1" id="KW-0472">Membrane</keyword>
<dbReference type="AlphaFoldDB" id="A7H5B2"/>
<sequence>MPSFIASFKIPQCAAVITSPFFTSPRLTFEASTVFPALKLWMRGKALKLAPIFKIFFYLACFLLILL</sequence>
<dbReference type="HOGENOM" id="CLU_2804360_0_0_7"/>
<keyword evidence="1" id="KW-0812">Transmembrane</keyword>
<keyword evidence="1" id="KW-1133">Transmembrane helix</keyword>
<dbReference type="KEGG" id="cjd:JJD26997_1711"/>
<organism evidence="2 3">
    <name type="scientific">Campylobacter jejuni subsp. doylei (strain ATCC BAA-1458 / RM4099 / 269.97)</name>
    <dbReference type="NCBI Taxonomy" id="360109"/>
    <lineage>
        <taxon>Bacteria</taxon>
        <taxon>Pseudomonadati</taxon>
        <taxon>Campylobacterota</taxon>
        <taxon>Epsilonproteobacteria</taxon>
        <taxon>Campylobacterales</taxon>
        <taxon>Campylobacteraceae</taxon>
        <taxon>Campylobacter</taxon>
    </lineage>
</organism>
<feature type="transmembrane region" description="Helical" evidence="1">
    <location>
        <begin position="46"/>
        <end position="66"/>
    </location>
</feature>
<evidence type="ECO:0000256" key="1">
    <source>
        <dbReference type="SAM" id="Phobius"/>
    </source>
</evidence>
<reference evidence="3" key="1">
    <citation type="submission" date="2007-07" db="EMBL/GenBank/DDBJ databases">
        <title>Complete genome sequence of Campylobacter jejuni subsp doylei 269.97 isolated from human blood.</title>
        <authorList>
            <person name="Fouts D.E."/>
            <person name="Mongodin E.F."/>
            <person name="Puiu D."/>
            <person name="Sebastian Y."/>
            <person name="Miller W.G."/>
            <person name="Mandrell R.E."/>
            <person name="Lastovica A.J."/>
            <person name="Nelson K.E."/>
        </authorList>
    </citation>
    <scope>NUCLEOTIDE SEQUENCE [LARGE SCALE GENOMIC DNA]</scope>
    <source>
        <strain evidence="3">ATCC BAA-1458 / RM4099 / 269.97</strain>
    </source>
</reference>
<gene>
    <name evidence="2" type="ordered locus">JJD26997_1711</name>
</gene>
<accession>A7H5B2</accession>